<sequence length="286" mass="30716">MKLSQVSHHGNVELALWRGRDLFSLRNIAPRLSLSDLLGASGSLRNDLEQRLNRAHSQDILDPEQLIFLPPLPETSKILCAGLNYQSHATEVAAPVAEFPNFFTRFTDTLVGHGQALRIPANSQELDYEGELAVVIGKTCYGPLTENQALDAVSGYTIFNDASVRDFQFRASQWTLGKNFLATGGCGPVLVSADELPPGAKGLNLHTLIDGTVMQTGNTADLIFNVAALIQALAAVTPLHCGDLIITGTPAGVGFTRQPPRFLQPGEHCEVRIEGIGSLINPVVTA</sequence>
<protein>
    <submittedName>
        <fullName evidence="1">Fumarylacetoacetate hydrolase family protein</fullName>
    </submittedName>
</protein>
<name>A0ACD5HKM7_9PROT</name>
<reference evidence="1 2" key="1">
    <citation type="journal article" date="2021" name="ISME J.">
        <title>Genomic evolution of the class Acidithiobacillia: deep-branching Proteobacteria living in extreme acidic conditions.</title>
        <authorList>
            <person name="Moya-Beltran A."/>
            <person name="Beard S."/>
            <person name="Rojas-Villalobos C."/>
            <person name="Issotta F."/>
            <person name="Gallardo Y."/>
            <person name="Ulloa R."/>
            <person name="Giaveno A."/>
            <person name="Degli Esposti M."/>
            <person name="Johnson D.B."/>
            <person name="Quatrini R."/>
        </authorList>
    </citation>
    <scope>NUCLEOTIDE SEQUENCE [LARGE SCALE GENOMIC DNA]</scope>
    <source>
        <strain evidence="1 2">GG1-14</strain>
    </source>
</reference>
<organism evidence="1 2">
    <name type="scientific">Acidithiobacillus montserratensis</name>
    <dbReference type="NCBI Taxonomy" id="2729135"/>
    <lineage>
        <taxon>Bacteria</taxon>
        <taxon>Pseudomonadati</taxon>
        <taxon>Pseudomonadota</taxon>
        <taxon>Acidithiobacillia</taxon>
        <taxon>Acidithiobacillales</taxon>
        <taxon>Acidithiobacillaceae</taxon>
        <taxon>Acidithiobacillus</taxon>
    </lineage>
</organism>
<keyword evidence="1" id="KW-0378">Hydrolase</keyword>
<dbReference type="EMBL" id="CP127526">
    <property type="protein sequence ID" value="XRI74928.1"/>
    <property type="molecule type" value="Genomic_DNA"/>
</dbReference>
<proteinExistence type="predicted"/>
<gene>
    <name evidence="1" type="ORF">HHS34_006960</name>
</gene>
<keyword evidence="2" id="KW-1185">Reference proteome</keyword>
<evidence type="ECO:0000313" key="2">
    <source>
        <dbReference type="Proteomes" id="UP001195965"/>
    </source>
</evidence>
<accession>A0ACD5HKM7</accession>
<evidence type="ECO:0000313" key="1">
    <source>
        <dbReference type="EMBL" id="XRI74928.1"/>
    </source>
</evidence>
<dbReference type="Proteomes" id="UP001195965">
    <property type="component" value="Chromosome"/>
</dbReference>